<dbReference type="InterPro" id="IPR021140">
    <property type="entry name" value="Inh/Omp19"/>
</dbReference>
<evidence type="ECO:0000313" key="7">
    <source>
        <dbReference type="EMBL" id="EBR9859263.1"/>
    </source>
</evidence>
<evidence type="ECO:0000256" key="2">
    <source>
        <dbReference type="ARBA" id="ARBA00022608"/>
    </source>
</evidence>
<proteinExistence type="inferred from homology"/>
<keyword evidence="2" id="KW-0483">Metalloprotease inhibitor</keyword>
<reference evidence="7" key="1">
    <citation type="submission" date="2018-07" db="EMBL/GenBank/DDBJ databases">
        <authorList>
            <person name="Ashton P.M."/>
            <person name="Dallman T."/>
            <person name="Nair S."/>
            <person name="De Pinna E."/>
            <person name="Peters T."/>
            <person name="Grant K."/>
        </authorList>
    </citation>
    <scope>NUCLEOTIDE SEQUENCE</scope>
    <source>
        <strain evidence="7">296838</strain>
    </source>
</reference>
<organism evidence="7">
    <name type="scientific">Salmonella enterica subsp. enterica serovar Chester</name>
    <dbReference type="NCBI Taxonomy" id="149386"/>
    <lineage>
        <taxon>Bacteria</taxon>
        <taxon>Pseudomonadati</taxon>
        <taxon>Pseudomonadota</taxon>
        <taxon>Gammaproteobacteria</taxon>
        <taxon>Enterobacterales</taxon>
        <taxon>Enterobacteriaceae</taxon>
        <taxon>Salmonella</taxon>
    </lineage>
</organism>
<dbReference type="Pfam" id="PF02974">
    <property type="entry name" value="Inh"/>
    <property type="match status" value="1"/>
</dbReference>
<keyword evidence="2" id="KW-0646">Protease inhibitor</keyword>
<dbReference type="Gene3D" id="2.40.128.10">
    <property type="match status" value="1"/>
</dbReference>
<keyword evidence="4" id="KW-0481">Metalloenzyme inhibitor</keyword>
<dbReference type="InterPro" id="IPR016085">
    <property type="entry name" value="Protease_inh_B-barrel_dom"/>
</dbReference>
<keyword evidence="3 5" id="KW-0732">Signal</keyword>
<gene>
    <name evidence="7" type="ORF">DS524_26340</name>
</gene>
<evidence type="ECO:0000256" key="1">
    <source>
        <dbReference type="ARBA" id="ARBA00006813"/>
    </source>
</evidence>
<accession>A0A5U8SWB4</accession>
<evidence type="ECO:0000256" key="4">
    <source>
        <dbReference type="ARBA" id="ARBA00023215"/>
    </source>
</evidence>
<dbReference type="SUPFAM" id="SSF50882">
    <property type="entry name" value="beta-Barrel protease inhibitors"/>
    <property type="match status" value="1"/>
</dbReference>
<name>A0A5U8SWB4_SALET</name>
<dbReference type="EMBL" id="AAGUAT010000152">
    <property type="protein sequence ID" value="EBR9859263.1"/>
    <property type="molecule type" value="Genomic_DNA"/>
</dbReference>
<sequence length="116" mass="12790">MYISQSSLLLFSLLLSGQSAAISQKIPAAEDLQGNWKFTEDGQTQPVTLIAVPDKTTEGFQLHFTAQPQITAWRPAPDGIAFLTADGTTRYFFSAEAPGRYRAEIWHENGACLLKE</sequence>
<evidence type="ECO:0000256" key="3">
    <source>
        <dbReference type="ARBA" id="ARBA00022729"/>
    </source>
</evidence>
<dbReference type="AlphaFoldDB" id="A0A5U8SWB4"/>
<feature type="domain" description="Alkaline proteinase inhibitor/ Outer membrane lipoprotein Omp19" evidence="6">
    <location>
        <begin position="27"/>
        <end position="105"/>
    </location>
</feature>
<feature type="chain" id="PRO_5026057626" description="Alkaline proteinase inhibitor/ Outer membrane lipoprotein Omp19 domain-containing protein" evidence="5">
    <location>
        <begin position="22"/>
        <end position="116"/>
    </location>
</feature>
<evidence type="ECO:0000256" key="5">
    <source>
        <dbReference type="SAM" id="SignalP"/>
    </source>
</evidence>
<comment type="caution">
    <text evidence="7">The sequence shown here is derived from an EMBL/GenBank/DDBJ whole genome shotgun (WGS) entry which is preliminary data.</text>
</comment>
<feature type="signal peptide" evidence="5">
    <location>
        <begin position="1"/>
        <end position="21"/>
    </location>
</feature>
<evidence type="ECO:0000259" key="6">
    <source>
        <dbReference type="Pfam" id="PF02974"/>
    </source>
</evidence>
<comment type="similarity">
    <text evidence="1">Belongs to the protease inhibitor I38 family.</text>
</comment>
<dbReference type="GO" id="GO:0004866">
    <property type="term" value="F:endopeptidase inhibitor activity"/>
    <property type="evidence" value="ECO:0007669"/>
    <property type="project" value="InterPro"/>
</dbReference>
<protein>
    <recommendedName>
        <fullName evidence="6">Alkaline proteinase inhibitor/ Outer membrane lipoprotein Omp19 domain-containing protein</fullName>
    </recommendedName>
</protein>